<dbReference type="OrthoDB" id="9809748at2"/>
<sequence>MKKYYFIPSILLVVFCVSFVTYKKYQDFVSEQKKYKKVRTAYSEKESYLTKKLKEKNLSLQNINILMVAYKNEGEFEVYVKSKTDKAYQKFLTYDICRSSGDLGSKNKEGDYQVPEGFYYINHFNPMSSYFLSLGISYPNQADKKRNPTRATKDLGGAIYLHGSCVTIGCIPITDEYIKEVYVLAVQARTNGQTKIPIYVFPFRFTKENKDYFYPKNKNLVGFWDNIKTGYEKFEKNKQLLSFQINAKGNYIFD</sequence>
<dbReference type="GO" id="GO:0071555">
    <property type="term" value="P:cell wall organization"/>
    <property type="evidence" value="ECO:0007669"/>
    <property type="project" value="UniProtKB-UniRule"/>
</dbReference>
<gene>
    <name evidence="10" type="ordered locus">Fleli_1899</name>
</gene>
<dbReference type="STRING" id="880071.Fleli_1899"/>
<keyword evidence="8" id="KW-0472">Membrane</keyword>
<dbReference type="PATRIC" id="fig|880071.3.peg.1881"/>
<evidence type="ECO:0000256" key="8">
    <source>
        <dbReference type="SAM" id="Phobius"/>
    </source>
</evidence>
<feature type="active site" description="Nucleophile" evidence="7">
    <location>
        <position position="170"/>
    </location>
</feature>
<evidence type="ECO:0000259" key="9">
    <source>
        <dbReference type="PROSITE" id="PS52029"/>
    </source>
</evidence>
<dbReference type="GO" id="GO:0009252">
    <property type="term" value="P:peptidoglycan biosynthetic process"/>
    <property type="evidence" value="ECO:0007669"/>
    <property type="project" value="UniProtKB-UniPathway"/>
</dbReference>
<keyword evidence="11" id="KW-1185">Reference proteome</keyword>
<dbReference type="PROSITE" id="PS52029">
    <property type="entry name" value="LD_TPASE"/>
    <property type="match status" value="1"/>
</dbReference>
<dbReference type="EMBL" id="CP003345">
    <property type="protein sequence ID" value="AFM04291.1"/>
    <property type="molecule type" value="Genomic_DNA"/>
</dbReference>
<evidence type="ECO:0000256" key="1">
    <source>
        <dbReference type="ARBA" id="ARBA00004752"/>
    </source>
</evidence>
<dbReference type="PANTHER" id="PTHR36699:SF1">
    <property type="entry name" value="L,D-TRANSPEPTIDASE YAFK-RELATED"/>
    <property type="match status" value="1"/>
</dbReference>
<dbReference type="Proteomes" id="UP000006054">
    <property type="component" value="Chromosome"/>
</dbReference>
<keyword evidence="3" id="KW-0808">Transferase</keyword>
<keyword evidence="8" id="KW-0812">Transmembrane</keyword>
<evidence type="ECO:0000256" key="2">
    <source>
        <dbReference type="ARBA" id="ARBA00005992"/>
    </source>
</evidence>
<feature type="transmembrane region" description="Helical" evidence="8">
    <location>
        <begin position="6"/>
        <end position="25"/>
    </location>
</feature>
<keyword evidence="8" id="KW-1133">Transmembrane helix</keyword>
<keyword evidence="5 7" id="KW-0573">Peptidoglycan synthesis</keyword>
<dbReference type="CDD" id="cd16913">
    <property type="entry name" value="YkuD_like"/>
    <property type="match status" value="1"/>
</dbReference>
<dbReference type="InterPro" id="IPR038063">
    <property type="entry name" value="Transpep_catalytic_dom"/>
</dbReference>
<dbReference type="eggNOG" id="COG3034">
    <property type="taxonomic scope" value="Bacteria"/>
</dbReference>
<organism evidence="10 11">
    <name type="scientific">Bernardetia litoralis (strain ATCC 23117 / DSM 6794 / NBRC 15988 / NCIMB 1366 / Fx l1 / Sio-4)</name>
    <name type="common">Flexibacter litoralis</name>
    <dbReference type="NCBI Taxonomy" id="880071"/>
    <lineage>
        <taxon>Bacteria</taxon>
        <taxon>Pseudomonadati</taxon>
        <taxon>Bacteroidota</taxon>
        <taxon>Cytophagia</taxon>
        <taxon>Cytophagales</taxon>
        <taxon>Bernardetiaceae</taxon>
        <taxon>Bernardetia</taxon>
    </lineage>
</organism>
<dbReference type="PANTHER" id="PTHR36699">
    <property type="entry name" value="LD-TRANSPEPTIDASE"/>
    <property type="match status" value="1"/>
</dbReference>
<dbReference type="GO" id="GO:0004180">
    <property type="term" value="F:carboxypeptidase activity"/>
    <property type="evidence" value="ECO:0007669"/>
    <property type="project" value="UniProtKB-ARBA"/>
</dbReference>
<evidence type="ECO:0000256" key="6">
    <source>
        <dbReference type="ARBA" id="ARBA00023316"/>
    </source>
</evidence>
<evidence type="ECO:0000313" key="11">
    <source>
        <dbReference type="Proteomes" id="UP000006054"/>
    </source>
</evidence>
<dbReference type="SUPFAM" id="SSF141523">
    <property type="entry name" value="L,D-transpeptidase catalytic domain-like"/>
    <property type="match status" value="1"/>
</dbReference>
<keyword evidence="6 7" id="KW-0961">Cell wall biogenesis/degradation</keyword>
<evidence type="ECO:0000256" key="4">
    <source>
        <dbReference type="ARBA" id="ARBA00022960"/>
    </source>
</evidence>
<name>I4AK06_BERLS</name>
<dbReference type="AlphaFoldDB" id="I4AK06"/>
<accession>I4AK06</accession>
<keyword evidence="4 7" id="KW-0133">Cell shape</keyword>
<dbReference type="InterPro" id="IPR005490">
    <property type="entry name" value="LD_TPept_cat_dom"/>
</dbReference>
<evidence type="ECO:0000313" key="10">
    <source>
        <dbReference type="EMBL" id="AFM04291.1"/>
    </source>
</evidence>
<dbReference type="GO" id="GO:0008360">
    <property type="term" value="P:regulation of cell shape"/>
    <property type="evidence" value="ECO:0007669"/>
    <property type="project" value="UniProtKB-UniRule"/>
</dbReference>
<evidence type="ECO:0000256" key="5">
    <source>
        <dbReference type="ARBA" id="ARBA00022984"/>
    </source>
</evidence>
<dbReference type="KEGG" id="fli:Fleli_1899"/>
<protein>
    <recommendedName>
        <fullName evidence="9">L,D-TPase catalytic domain-containing protein</fullName>
    </recommendedName>
</protein>
<dbReference type="HOGENOM" id="CLU_032558_2_1_10"/>
<feature type="active site" description="Proton donor/acceptor" evidence="7">
    <location>
        <position position="162"/>
    </location>
</feature>
<comment type="similarity">
    <text evidence="2">Belongs to the YkuD family.</text>
</comment>
<dbReference type="RefSeq" id="WP_014797742.1">
    <property type="nucleotide sequence ID" value="NC_018018.1"/>
</dbReference>
<comment type="pathway">
    <text evidence="1 7">Cell wall biogenesis; peptidoglycan biosynthesis.</text>
</comment>
<evidence type="ECO:0000256" key="7">
    <source>
        <dbReference type="PROSITE-ProRule" id="PRU01373"/>
    </source>
</evidence>
<reference evidence="11" key="1">
    <citation type="submission" date="2012-06" db="EMBL/GenBank/DDBJ databases">
        <title>The complete genome of Flexibacter litoralis DSM 6794.</title>
        <authorList>
            <person name="Lucas S."/>
            <person name="Copeland A."/>
            <person name="Lapidus A."/>
            <person name="Glavina del Rio T."/>
            <person name="Dalin E."/>
            <person name="Tice H."/>
            <person name="Bruce D."/>
            <person name="Goodwin L."/>
            <person name="Pitluck S."/>
            <person name="Peters L."/>
            <person name="Ovchinnikova G."/>
            <person name="Lu M."/>
            <person name="Kyrpides N."/>
            <person name="Mavromatis K."/>
            <person name="Ivanova N."/>
            <person name="Brettin T."/>
            <person name="Detter J.C."/>
            <person name="Han C."/>
            <person name="Larimer F."/>
            <person name="Land M."/>
            <person name="Hauser L."/>
            <person name="Markowitz V."/>
            <person name="Cheng J.-F."/>
            <person name="Hugenholtz P."/>
            <person name="Woyke T."/>
            <person name="Wu D."/>
            <person name="Spring S."/>
            <person name="Lang E."/>
            <person name="Kopitz M."/>
            <person name="Brambilla E."/>
            <person name="Klenk H.-P."/>
            <person name="Eisen J.A."/>
        </authorList>
    </citation>
    <scope>NUCLEOTIDE SEQUENCE [LARGE SCALE GENOMIC DNA]</scope>
    <source>
        <strain evidence="11">ATCC 23117 / DSM 6794 / NBRC 15988 / NCIMB 1366 / Sio-4</strain>
    </source>
</reference>
<feature type="domain" description="L,D-TPase catalytic" evidence="9">
    <location>
        <begin position="65"/>
        <end position="201"/>
    </location>
</feature>
<dbReference type="GO" id="GO:0016740">
    <property type="term" value="F:transferase activity"/>
    <property type="evidence" value="ECO:0007669"/>
    <property type="project" value="UniProtKB-KW"/>
</dbReference>
<evidence type="ECO:0000256" key="3">
    <source>
        <dbReference type="ARBA" id="ARBA00022679"/>
    </source>
</evidence>
<dbReference type="UniPathway" id="UPA00219"/>
<dbReference type="Pfam" id="PF03734">
    <property type="entry name" value="YkuD"/>
    <property type="match status" value="1"/>
</dbReference>
<proteinExistence type="inferred from homology"/>